<dbReference type="InterPro" id="IPR003265">
    <property type="entry name" value="HhH-GPD_domain"/>
</dbReference>
<comment type="similarity">
    <text evidence="3 14">Belongs to the Nth/MutY family.</text>
</comment>
<comment type="function">
    <text evidence="2">Adenine glycosylase active on G-A mispairs. MutY also corrects error-prone DNA synthesis past GO lesions which are due to the oxidatively damaged form of guanine: 7,8-dihydro-8-oxoguanine (8-oxo-dGTP).</text>
</comment>
<evidence type="ECO:0000313" key="16">
    <source>
        <dbReference type="EMBL" id="RDK88795.1"/>
    </source>
</evidence>
<protein>
    <recommendedName>
        <fullName evidence="5 14">Adenine DNA glycosylase</fullName>
        <ecNumber evidence="4 14">3.2.2.31</ecNumber>
    </recommendedName>
</protein>
<evidence type="ECO:0000256" key="5">
    <source>
        <dbReference type="ARBA" id="ARBA00022023"/>
    </source>
</evidence>
<dbReference type="Pfam" id="PF00633">
    <property type="entry name" value="HHH"/>
    <property type="match status" value="1"/>
</dbReference>
<organism evidence="16 17">
    <name type="scientific">Marinirhabdus gelatinilytica</name>
    <dbReference type="NCBI Taxonomy" id="1703343"/>
    <lineage>
        <taxon>Bacteria</taxon>
        <taxon>Pseudomonadati</taxon>
        <taxon>Bacteroidota</taxon>
        <taxon>Flavobacteriia</taxon>
        <taxon>Flavobacteriales</taxon>
        <taxon>Flavobacteriaceae</taxon>
    </lineage>
</organism>
<dbReference type="GO" id="GO:0000701">
    <property type="term" value="F:purine-specific mismatch base pair DNA N-glycosylase activity"/>
    <property type="evidence" value="ECO:0007669"/>
    <property type="project" value="UniProtKB-EC"/>
</dbReference>
<keyword evidence="12" id="KW-0234">DNA repair</keyword>
<keyword evidence="7" id="KW-0479">Metal-binding</keyword>
<evidence type="ECO:0000256" key="3">
    <source>
        <dbReference type="ARBA" id="ARBA00008343"/>
    </source>
</evidence>
<dbReference type="CDD" id="cd03431">
    <property type="entry name" value="NUDIX_DNA_Glycosylase_C-MutY"/>
    <property type="match status" value="1"/>
</dbReference>
<reference evidence="16 17" key="1">
    <citation type="submission" date="2018-07" db="EMBL/GenBank/DDBJ databases">
        <title>Genomic Encyclopedia of Type Strains, Phase IV (KMG-IV): sequencing the most valuable type-strain genomes for metagenomic binning, comparative biology and taxonomic classification.</title>
        <authorList>
            <person name="Goeker M."/>
        </authorList>
    </citation>
    <scope>NUCLEOTIDE SEQUENCE [LARGE SCALE GENOMIC DNA]</scope>
    <source>
        <strain evidence="16 17">DSM 101478</strain>
    </source>
</reference>
<dbReference type="Pfam" id="PF14815">
    <property type="entry name" value="NUDIX_4"/>
    <property type="match status" value="1"/>
</dbReference>
<dbReference type="PANTHER" id="PTHR42944">
    <property type="entry name" value="ADENINE DNA GLYCOSYLASE"/>
    <property type="match status" value="1"/>
</dbReference>
<keyword evidence="11" id="KW-0411">Iron-sulfur</keyword>
<evidence type="ECO:0000259" key="15">
    <source>
        <dbReference type="SMART" id="SM00478"/>
    </source>
</evidence>
<dbReference type="EC" id="3.2.2.31" evidence="4 14"/>
<dbReference type="Pfam" id="PF00730">
    <property type="entry name" value="HhH-GPD"/>
    <property type="match status" value="1"/>
</dbReference>
<dbReference type="InterPro" id="IPR023170">
    <property type="entry name" value="HhH_base_excis_C"/>
</dbReference>
<evidence type="ECO:0000256" key="13">
    <source>
        <dbReference type="ARBA" id="ARBA00023295"/>
    </source>
</evidence>
<dbReference type="Proteomes" id="UP000255317">
    <property type="component" value="Unassembled WGS sequence"/>
</dbReference>
<dbReference type="Gene3D" id="1.10.340.30">
    <property type="entry name" value="Hypothetical protein, domain 2"/>
    <property type="match status" value="1"/>
</dbReference>
<dbReference type="Gene3D" id="3.90.79.10">
    <property type="entry name" value="Nucleoside Triphosphate Pyrophosphohydrolase"/>
    <property type="match status" value="1"/>
</dbReference>
<dbReference type="GO" id="GO:0035485">
    <property type="term" value="F:adenine/guanine mispair binding"/>
    <property type="evidence" value="ECO:0007669"/>
    <property type="project" value="TreeGrafter"/>
</dbReference>
<dbReference type="InterPro" id="IPR000445">
    <property type="entry name" value="HhH_motif"/>
</dbReference>
<dbReference type="GO" id="GO:0006298">
    <property type="term" value="P:mismatch repair"/>
    <property type="evidence" value="ECO:0007669"/>
    <property type="project" value="TreeGrafter"/>
</dbReference>
<comment type="catalytic activity">
    <reaction evidence="1 14">
        <text>Hydrolyzes free adenine bases from 7,8-dihydro-8-oxoguanine:adenine mismatched double-stranded DNA, leaving an apurinic site.</text>
        <dbReference type="EC" id="3.2.2.31"/>
    </reaction>
</comment>
<accession>A0A370QKA2</accession>
<evidence type="ECO:0000256" key="9">
    <source>
        <dbReference type="ARBA" id="ARBA00022801"/>
    </source>
</evidence>
<name>A0A370QKA2_9FLAO</name>
<evidence type="ECO:0000256" key="11">
    <source>
        <dbReference type="ARBA" id="ARBA00023014"/>
    </source>
</evidence>
<dbReference type="EMBL" id="QRAO01000001">
    <property type="protein sequence ID" value="RDK88795.1"/>
    <property type="molecule type" value="Genomic_DNA"/>
</dbReference>
<evidence type="ECO:0000256" key="12">
    <source>
        <dbReference type="ARBA" id="ARBA00023204"/>
    </source>
</evidence>
<dbReference type="GO" id="GO:0006284">
    <property type="term" value="P:base-excision repair"/>
    <property type="evidence" value="ECO:0007669"/>
    <property type="project" value="UniProtKB-UniRule"/>
</dbReference>
<dbReference type="GO" id="GO:0034039">
    <property type="term" value="F:8-oxo-7,8-dihydroguanine DNA N-glycosylase activity"/>
    <property type="evidence" value="ECO:0007669"/>
    <property type="project" value="TreeGrafter"/>
</dbReference>
<evidence type="ECO:0000256" key="7">
    <source>
        <dbReference type="ARBA" id="ARBA00022723"/>
    </source>
</evidence>
<comment type="caution">
    <text evidence="16">The sequence shown here is derived from an EMBL/GenBank/DDBJ whole genome shotgun (WGS) entry which is preliminary data.</text>
</comment>
<keyword evidence="9" id="KW-0378">Hydrolase</keyword>
<dbReference type="Gene3D" id="1.10.1670.10">
    <property type="entry name" value="Helix-hairpin-Helix base-excision DNA repair enzymes (C-terminal)"/>
    <property type="match status" value="1"/>
</dbReference>
<dbReference type="RefSeq" id="WP_115122466.1">
    <property type="nucleotide sequence ID" value="NZ_QRAO01000001.1"/>
</dbReference>
<evidence type="ECO:0000256" key="6">
    <source>
        <dbReference type="ARBA" id="ARBA00022485"/>
    </source>
</evidence>
<evidence type="ECO:0000256" key="2">
    <source>
        <dbReference type="ARBA" id="ARBA00002933"/>
    </source>
</evidence>
<proteinExistence type="inferred from homology"/>
<comment type="cofactor">
    <cofactor evidence="14">
        <name>[4Fe-4S] cluster</name>
        <dbReference type="ChEBI" id="CHEBI:49883"/>
    </cofactor>
    <text evidence="14">Binds 1 [4Fe-4S] cluster.</text>
</comment>
<evidence type="ECO:0000256" key="1">
    <source>
        <dbReference type="ARBA" id="ARBA00000843"/>
    </source>
</evidence>
<keyword evidence="8 14" id="KW-0227">DNA damage</keyword>
<dbReference type="InterPro" id="IPR015797">
    <property type="entry name" value="NUDIX_hydrolase-like_dom_sf"/>
</dbReference>
<gene>
    <name evidence="16" type="ORF">C8D94_101672</name>
</gene>
<keyword evidence="10 14" id="KW-0408">Iron</keyword>
<evidence type="ECO:0000256" key="10">
    <source>
        <dbReference type="ARBA" id="ARBA00023004"/>
    </source>
</evidence>
<dbReference type="InterPro" id="IPR011257">
    <property type="entry name" value="DNA_glycosylase"/>
</dbReference>
<dbReference type="SUPFAM" id="SSF55811">
    <property type="entry name" value="Nudix"/>
    <property type="match status" value="1"/>
</dbReference>
<dbReference type="SUPFAM" id="SSF48150">
    <property type="entry name" value="DNA-glycosylase"/>
    <property type="match status" value="1"/>
</dbReference>
<dbReference type="PANTHER" id="PTHR42944:SF1">
    <property type="entry name" value="ADENINE DNA GLYCOSYLASE"/>
    <property type="match status" value="1"/>
</dbReference>
<evidence type="ECO:0000256" key="4">
    <source>
        <dbReference type="ARBA" id="ARBA00012045"/>
    </source>
</evidence>
<sequence length="355" mass="40298">MAKQNGFFSTRLIAWYLKNKRDLPWRKTKEPYKIWLSEIILQQTRVLQGMPYYISFTSKYPTVHQLAAAKEEEVLKLWQGLGYYSRARNLHFTSKIVANELNGVFPQTYAELKKLKGVGDYTASAIASICFDKPTAVVDGNVYRVLSRVFNVALPINTGKGITYFKGLAQELIDHGQPGTYNQAVMEFGARYCVPQNPDCAHCIFNDKCEAFKKNKVSQLPVKLKTLKTKKRYFNYLVVVSEDGKTLLEQRKGKGIWQNLYQFPLVEASKDISEKQLIGTDGFKGFAETVSVKVITKHNDTPIVHKLSHQHLHTTFWIVETTALGEMGVPVSTVGTYPVPVLVSKFLDGFRLKIE</sequence>
<dbReference type="FunFam" id="1.10.340.30:FF:000002">
    <property type="entry name" value="Adenine DNA glycosylase"/>
    <property type="match status" value="1"/>
</dbReference>
<dbReference type="GO" id="GO:0051539">
    <property type="term" value="F:4 iron, 4 sulfur cluster binding"/>
    <property type="evidence" value="ECO:0007669"/>
    <property type="project" value="UniProtKB-UniRule"/>
</dbReference>
<dbReference type="CDD" id="cd00056">
    <property type="entry name" value="ENDO3c"/>
    <property type="match status" value="1"/>
</dbReference>
<dbReference type="InterPro" id="IPR005760">
    <property type="entry name" value="A/G_AdeGlyc_MutY"/>
</dbReference>
<dbReference type="GO" id="GO:0046872">
    <property type="term" value="F:metal ion binding"/>
    <property type="evidence" value="ECO:0007669"/>
    <property type="project" value="UniProtKB-UniRule"/>
</dbReference>
<dbReference type="SMART" id="SM00478">
    <property type="entry name" value="ENDO3c"/>
    <property type="match status" value="1"/>
</dbReference>
<keyword evidence="13 14" id="KW-0326">Glycosidase</keyword>
<dbReference type="OrthoDB" id="9802365at2"/>
<evidence type="ECO:0000256" key="14">
    <source>
        <dbReference type="RuleBase" id="RU365096"/>
    </source>
</evidence>
<evidence type="ECO:0000256" key="8">
    <source>
        <dbReference type="ARBA" id="ARBA00022763"/>
    </source>
</evidence>
<dbReference type="InterPro" id="IPR029119">
    <property type="entry name" value="MutY_C"/>
</dbReference>
<feature type="domain" description="HhH-GPD" evidence="15">
    <location>
        <begin position="40"/>
        <end position="191"/>
    </location>
</feature>
<dbReference type="InterPro" id="IPR044298">
    <property type="entry name" value="MIG/MutY"/>
</dbReference>
<dbReference type="AlphaFoldDB" id="A0A370QKA2"/>
<keyword evidence="17" id="KW-1185">Reference proteome</keyword>
<keyword evidence="6" id="KW-0004">4Fe-4S</keyword>
<dbReference type="NCBIfam" id="TIGR01084">
    <property type="entry name" value="mutY"/>
    <property type="match status" value="1"/>
</dbReference>
<dbReference type="GO" id="GO:0032357">
    <property type="term" value="F:oxidized purine DNA binding"/>
    <property type="evidence" value="ECO:0007669"/>
    <property type="project" value="TreeGrafter"/>
</dbReference>
<evidence type="ECO:0000313" key="17">
    <source>
        <dbReference type="Proteomes" id="UP000255317"/>
    </source>
</evidence>